<dbReference type="InterPro" id="IPR036388">
    <property type="entry name" value="WH-like_DNA-bd_sf"/>
</dbReference>
<evidence type="ECO:0000259" key="5">
    <source>
        <dbReference type="PROSITE" id="PS50931"/>
    </source>
</evidence>
<feature type="domain" description="HTH lysR-type" evidence="5">
    <location>
        <begin position="1"/>
        <end position="58"/>
    </location>
</feature>
<dbReference type="GO" id="GO:0003677">
    <property type="term" value="F:DNA binding"/>
    <property type="evidence" value="ECO:0007669"/>
    <property type="project" value="UniProtKB-KW"/>
</dbReference>
<dbReference type="InterPro" id="IPR036390">
    <property type="entry name" value="WH_DNA-bd_sf"/>
</dbReference>
<keyword evidence="4" id="KW-0804">Transcription</keyword>
<dbReference type="InterPro" id="IPR005119">
    <property type="entry name" value="LysR_subst-bd"/>
</dbReference>
<protein>
    <submittedName>
        <fullName evidence="6">Transcriptional regulator, LysR family</fullName>
    </submittedName>
</protein>
<dbReference type="GO" id="GO:0032993">
    <property type="term" value="C:protein-DNA complex"/>
    <property type="evidence" value="ECO:0007669"/>
    <property type="project" value="TreeGrafter"/>
</dbReference>
<dbReference type="Pfam" id="PF03466">
    <property type="entry name" value="LysR_substrate"/>
    <property type="match status" value="1"/>
</dbReference>
<dbReference type="PRINTS" id="PR00039">
    <property type="entry name" value="HTHLYSR"/>
</dbReference>
<dbReference type="EMBL" id="FLUO01000001">
    <property type="protein sequence ID" value="SBV98743.1"/>
    <property type="molecule type" value="Genomic_DNA"/>
</dbReference>
<dbReference type="Pfam" id="PF00126">
    <property type="entry name" value="HTH_1"/>
    <property type="match status" value="1"/>
</dbReference>
<gene>
    <name evidence="6" type="ORF">KL86APRO_11050</name>
</gene>
<evidence type="ECO:0000256" key="1">
    <source>
        <dbReference type="ARBA" id="ARBA00009437"/>
    </source>
</evidence>
<evidence type="ECO:0000256" key="4">
    <source>
        <dbReference type="ARBA" id="ARBA00023163"/>
    </source>
</evidence>
<evidence type="ECO:0000313" key="6">
    <source>
        <dbReference type="EMBL" id="SBV98743.1"/>
    </source>
</evidence>
<dbReference type="PROSITE" id="PS50931">
    <property type="entry name" value="HTH_LYSR"/>
    <property type="match status" value="1"/>
</dbReference>
<evidence type="ECO:0000256" key="3">
    <source>
        <dbReference type="ARBA" id="ARBA00023125"/>
    </source>
</evidence>
<dbReference type="PANTHER" id="PTHR30346:SF0">
    <property type="entry name" value="HCA OPERON TRANSCRIPTIONAL ACTIVATOR HCAR"/>
    <property type="match status" value="1"/>
</dbReference>
<dbReference type="Gene3D" id="1.10.10.10">
    <property type="entry name" value="Winged helix-like DNA-binding domain superfamily/Winged helix DNA-binding domain"/>
    <property type="match status" value="1"/>
</dbReference>
<evidence type="ECO:0000256" key="2">
    <source>
        <dbReference type="ARBA" id="ARBA00023015"/>
    </source>
</evidence>
<comment type="similarity">
    <text evidence="1">Belongs to the LysR transcriptional regulatory family.</text>
</comment>
<organism evidence="6">
    <name type="scientific">uncultured Alphaproteobacteria bacterium</name>
    <dbReference type="NCBI Taxonomy" id="91750"/>
    <lineage>
        <taxon>Bacteria</taxon>
        <taxon>Pseudomonadati</taxon>
        <taxon>Pseudomonadota</taxon>
        <taxon>Alphaproteobacteria</taxon>
        <taxon>environmental samples</taxon>
    </lineage>
</organism>
<proteinExistence type="inferred from homology"/>
<keyword evidence="2" id="KW-0805">Transcription regulation</keyword>
<dbReference type="PANTHER" id="PTHR30346">
    <property type="entry name" value="TRANSCRIPTIONAL DUAL REGULATOR HCAR-RELATED"/>
    <property type="match status" value="1"/>
</dbReference>
<dbReference type="AlphaFoldDB" id="A0A212JH20"/>
<dbReference type="SUPFAM" id="SSF53850">
    <property type="entry name" value="Periplasmic binding protein-like II"/>
    <property type="match status" value="1"/>
</dbReference>
<dbReference type="InterPro" id="IPR000847">
    <property type="entry name" value="LysR_HTH_N"/>
</dbReference>
<dbReference type="SUPFAM" id="SSF46785">
    <property type="entry name" value="Winged helix' DNA-binding domain"/>
    <property type="match status" value="1"/>
</dbReference>
<reference evidence="6" key="1">
    <citation type="submission" date="2016-04" db="EMBL/GenBank/DDBJ databases">
        <authorList>
            <person name="Evans L.H."/>
            <person name="Alamgir A."/>
            <person name="Owens N."/>
            <person name="Weber N.D."/>
            <person name="Virtaneva K."/>
            <person name="Barbian K."/>
            <person name="Babar A."/>
            <person name="Rosenke K."/>
        </authorList>
    </citation>
    <scope>NUCLEOTIDE SEQUENCE</scope>
    <source>
        <strain evidence="6">86</strain>
    </source>
</reference>
<dbReference type="GO" id="GO:0003700">
    <property type="term" value="F:DNA-binding transcription factor activity"/>
    <property type="evidence" value="ECO:0007669"/>
    <property type="project" value="InterPro"/>
</dbReference>
<accession>A0A212JH20</accession>
<dbReference type="Gene3D" id="3.40.190.10">
    <property type="entry name" value="Periplasmic binding protein-like II"/>
    <property type="match status" value="2"/>
</dbReference>
<name>A0A212JH20_9PROT</name>
<dbReference type="FunFam" id="1.10.10.10:FF:000001">
    <property type="entry name" value="LysR family transcriptional regulator"/>
    <property type="match status" value="1"/>
</dbReference>
<keyword evidence="3" id="KW-0238">DNA-binding</keyword>
<dbReference type="CDD" id="cd08414">
    <property type="entry name" value="PBP2_LTTR_aromatics_like"/>
    <property type="match status" value="1"/>
</dbReference>
<sequence>MEITQIRSFLAVAETLHFSRAAERLHLSQPALSLQIRALEAELGVRLFERNRRKTEITEAGAVFREEASAALKALDRAAARARQAAAGRIGCVRIGFISTAAALVVPPLVTRFRATHPEVELEMRHALTAEQIEGLRRGEIDVGFFRMPAAPGEGIATVEVHRERFRLFVPAGDALAAMAAPTLRDLDRRDVLIYARRNAPGFHDLLLRMLDDAGASPAALHEANDMSSLMSLVAAGVGAAIAPASVGQFGPPGVVGRDLDGLPPSVVVMAHRADERRPAVRAFVELVAAASA</sequence>